<gene>
    <name evidence="1" type="ORF">SPS_2</name>
</gene>
<accession>A0A346FD99</accession>
<evidence type="ECO:0000313" key="1">
    <source>
        <dbReference type="EMBL" id="AXN53713.1"/>
    </source>
</evidence>
<organism evidence="1 2">
    <name type="scientific">Sphingomonas phage Scott</name>
    <dbReference type="NCBI Taxonomy" id="2282912"/>
    <lineage>
        <taxon>Viruses</taxon>
        <taxon>Duplodnaviria</taxon>
        <taxon>Heunggongvirae</taxon>
        <taxon>Uroviricota</taxon>
        <taxon>Caudoviricetes</taxon>
        <taxon>Autographivirales</taxon>
        <taxon>Autonotataviridae</taxon>
        <taxon>Scottvirus</taxon>
        <taxon>Scottvirus scott</taxon>
    </lineage>
</organism>
<sequence length="105" mass="11765">MIVAVWVLASLLVGALLAAFVLYGQTRKLDHKLFMADRTIANLRGDRDYWVRQEDNYRRRYTIAIDGLTAVQNLATGKMANIGNRMYGAATKARNAALSEPFDKS</sequence>
<proteinExistence type="predicted"/>
<dbReference type="EMBL" id="MH684921">
    <property type="protein sequence ID" value="AXN53713.1"/>
    <property type="molecule type" value="Genomic_DNA"/>
</dbReference>
<keyword evidence="2" id="KW-1185">Reference proteome</keyword>
<dbReference type="Proteomes" id="UP000260554">
    <property type="component" value="Segment"/>
</dbReference>
<evidence type="ECO:0000313" key="2">
    <source>
        <dbReference type="Proteomes" id="UP000260554"/>
    </source>
</evidence>
<reference evidence="1 2" key="1">
    <citation type="submission" date="2018-07" db="EMBL/GenBank/DDBJ databases">
        <title>Relating species composition and interactions to biofilm formation in a model drinking water community.</title>
        <authorList>
            <person name="Thompson A."/>
            <person name="English E.L."/>
            <person name="Willsey G."/>
            <person name="Nock A.M."/>
            <person name="Eckstrom K."/>
            <person name="Tighe S.W."/>
            <person name="Bavelock M."/>
            <person name="Cairns B."/>
            <person name="Foote A."/>
            <person name="Schulman H."/>
            <person name="Gupta S."/>
            <person name="Kadouri D."/>
            <person name="Wargo M.J."/>
        </authorList>
    </citation>
    <scope>NUCLEOTIDE SEQUENCE [LARGE SCALE GENOMIC DNA]</scope>
    <source>
        <strain evidence="1">SPS</strain>
    </source>
</reference>
<name>A0A346FD99_9CAUD</name>
<protein>
    <submittedName>
        <fullName evidence="1">Uncharacterized protein</fullName>
    </submittedName>
</protein>